<proteinExistence type="predicted"/>
<organism evidence="1 2">
    <name type="scientific">Ephemerocybe angulata</name>
    <dbReference type="NCBI Taxonomy" id="980116"/>
    <lineage>
        <taxon>Eukaryota</taxon>
        <taxon>Fungi</taxon>
        <taxon>Dikarya</taxon>
        <taxon>Basidiomycota</taxon>
        <taxon>Agaricomycotina</taxon>
        <taxon>Agaricomycetes</taxon>
        <taxon>Agaricomycetidae</taxon>
        <taxon>Agaricales</taxon>
        <taxon>Agaricineae</taxon>
        <taxon>Psathyrellaceae</taxon>
        <taxon>Ephemerocybe</taxon>
    </lineage>
</organism>
<keyword evidence="2" id="KW-1185">Reference proteome</keyword>
<accession>A0A8H6MBI5</accession>
<dbReference type="EMBL" id="JACGCI010000016">
    <property type="protein sequence ID" value="KAF6759081.1"/>
    <property type="molecule type" value="Genomic_DNA"/>
</dbReference>
<reference evidence="1 2" key="1">
    <citation type="submission" date="2020-07" db="EMBL/GenBank/DDBJ databases">
        <title>Comparative genomics of pyrophilous fungi reveals a link between fire events and developmental genes.</title>
        <authorList>
            <consortium name="DOE Joint Genome Institute"/>
            <person name="Steindorff A.S."/>
            <person name="Carver A."/>
            <person name="Calhoun S."/>
            <person name="Stillman K."/>
            <person name="Liu H."/>
            <person name="Lipzen A."/>
            <person name="Pangilinan J."/>
            <person name="Labutti K."/>
            <person name="Bruns T.D."/>
            <person name="Grigoriev I.V."/>
        </authorList>
    </citation>
    <scope>NUCLEOTIDE SEQUENCE [LARGE SCALE GENOMIC DNA]</scope>
    <source>
        <strain evidence="1 2">CBS 144469</strain>
    </source>
</reference>
<gene>
    <name evidence="1" type="ORF">DFP72DRAFT_844372</name>
</gene>
<evidence type="ECO:0000313" key="2">
    <source>
        <dbReference type="Proteomes" id="UP000521943"/>
    </source>
</evidence>
<evidence type="ECO:0000313" key="1">
    <source>
        <dbReference type="EMBL" id="KAF6759081.1"/>
    </source>
</evidence>
<sequence length="518" mass="58739">MLDDNTVLPGLSLFLTEEDVFDDPSRTVHLCIALWCFTYHSVKDVHSLLRPCLINGVLAPTKAQREDTIKIPLRLHVLLQEYESTLNGEEKASGLYDPFEPTHLQEAWDLLKKGFEEDEDTPLSAALTRSSDLLATDPLTSYFCKRGIPIEAPSTLKPLHYESLMAPEAHNFWKYRKIYCYKSPVKTISTHWLIVPTFPDEFTLPRFGDYQSFRQATLHERSHKLFKYIIYNTKSVVIEPLEYRGNATSIITKHRKKIVILSEYVTCVKVERETTVAPNIVSSSSPPATPARRLIPALTFPSSPPATPTHHPIPALTFSSSLSNIPSSPLPLTPKRILQDLENSIPLPKKKRGPYMTHSRELLQLWNDIVGFCVVIESYDSWRRCVVYESVGRVASSSAIREEEERKKCDTTLQQPPTLTSTLFSFNHLLQKHYEDQDLVCGLELIRTARLEVKAQGPQVHAAEAMCNASWHALRPPLIRTARLEVKAQGPQIHAAEAMCNASWRALRPLVRLQCSLQ</sequence>
<dbReference type="OrthoDB" id="3268838at2759"/>
<name>A0A8H6MBI5_9AGAR</name>
<dbReference type="AlphaFoldDB" id="A0A8H6MBI5"/>
<dbReference type="Proteomes" id="UP000521943">
    <property type="component" value="Unassembled WGS sequence"/>
</dbReference>
<comment type="caution">
    <text evidence="1">The sequence shown here is derived from an EMBL/GenBank/DDBJ whole genome shotgun (WGS) entry which is preliminary data.</text>
</comment>
<protein>
    <submittedName>
        <fullName evidence="1">Uncharacterized protein</fullName>
    </submittedName>
</protein>